<comment type="similarity">
    <text evidence="1">Belongs to the cytochrome P450 family.</text>
</comment>
<evidence type="ECO:0000256" key="1">
    <source>
        <dbReference type="ARBA" id="ARBA00010617"/>
    </source>
</evidence>
<dbReference type="GO" id="GO:0016705">
    <property type="term" value="F:oxidoreductase activity, acting on paired donors, with incorporation or reduction of molecular oxygen"/>
    <property type="evidence" value="ECO:0007669"/>
    <property type="project" value="InterPro"/>
</dbReference>
<dbReference type="EMBL" id="VOBR01000011">
    <property type="protein sequence ID" value="TWP50764.1"/>
    <property type="molecule type" value="Genomic_DNA"/>
</dbReference>
<dbReference type="PANTHER" id="PTHR46696:SF1">
    <property type="entry name" value="CYTOCHROME P450 YJIB-RELATED"/>
    <property type="match status" value="1"/>
</dbReference>
<dbReference type="PANTHER" id="PTHR46696">
    <property type="entry name" value="P450, PUTATIVE (EUROFUNG)-RELATED"/>
    <property type="match status" value="1"/>
</dbReference>
<evidence type="ECO:0000256" key="5">
    <source>
        <dbReference type="ARBA" id="ARBA00023004"/>
    </source>
</evidence>
<dbReference type="Gene3D" id="1.10.630.10">
    <property type="entry name" value="Cytochrome P450"/>
    <property type="match status" value="1"/>
</dbReference>
<dbReference type="GO" id="GO:0020037">
    <property type="term" value="F:heme binding"/>
    <property type="evidence" value="ECO:0007669"/>
    <property type="project" value="InterPro"/>
</dbReference>
<dbReference type="GO" id="GO:0005506">
    <property type="term" value="F:iron ion binding"/>
    <property type="evidence" value="ECO:0007669"/>
    <property type="project" value="InterPro"/>
</dbReference>
<dbReference type="PRINTS" id="PR00359">
    <property type="entry name" value="BP450"/>
</dbReference>
<dbReference type="OrthoDB" id="3209493at2"/>
<comment type="caution">
    <text evidence="7">The sequence shown here is derived from an EMBL/GenBank/DDBJ whole genome shotgun (WGS) entry which is preliminary data.</text>
</comment>
<dbReference type="Pfam" id="PF00067">
    <property type="entry name" value="p450"/>
    <property type="match status" value="1"/>
</dbReference>
<dbReference type="CDD" id="cd20625">
    <property type="entry name" value="CYP164-like"/>
    <property type="match status" value="1"/>
</dbReference>
<evidence type="ECO:0000256" key="4">
    <source>
        <dbReference type="ARBA" id="ARBA00023002"/>
    </source>
</evidence>
<dbReference type="Proteomes" id="UP000316639">
    <property type="component" value="Unassembled WGS sequence"/>
</dbReference>
<keyword evidence="3" id="KW-0479">Metal-binding</keyword>
<keyword evidence="6" id="KW-0503">Monooxygenase</keyword>
<gene>
    <name evidence="7" type="ORF">FKR81_19360</name>
</gene>
<accession>A0A563EUF4</accession>
<evidence type="ECO:0000313" key="8">
    <source>
        <dbReference type="Proteomes" id="UP000316639"/>
    </source>
</evidence>
<organism evidence="7 8">
    <name type="scientific">Lentzea tibetensis</name>
    <dbReference type="NCBI Taxonomy" id="2591470"/>
    <lineage>
        <taxon>Bacteria</taxon>
        <taxon>Bacillati</taxon>
        <taxon>Actinomycetota</taxon>
        <taxon>Actinomycetes</taxon>
        <taxon>Pseudonocardiales</taxon>
        <taxon>Pseudonocardiaceae</taxon>
        <taxon>Lentzea</taxon>
    </lineage>
</organism>
<evidence type="ECO:0000313" key="7">
    <source>
        <dbReference type="EMBL" id="TWP50764.1"/>
    </source>
</evidence>
<keyword evidence="5" id="KW-0408">Iron</keyword>
<keyword evidence="4" id="KW-0560">Oxidoreductase</keyword>
<dbReference type="PRINTS" id="PR00385">
    <property type="entry name" value="P450"/>
</dbReference>
<protein>
    <submittedName>
        <fullName evidence="7">Cytochrome P450</fullName>
    </submittedName>
</protein>
<dbReference type="FunFam" id="1.10.630.10:FF:000018">
    <property type="entry name" value="Cytochrome P450 monooxygenase"/>
    <property type="match status" value="1"/>
</dbReference>
<dbReference type="InterPro" id="IPR002397">
    <property type="entry name" value="Cyt_P450_B"/>
</dbReference>
<name>A0A563EUF4_9PSEU</name>
<evidence type="ECO:0000256" key="2">
    <source>
        <dbReference type="ARBA" id="ARBA00022617"/>
    </source>
</evidence>
<keyword evidence="2" id="KW-0349">Heme</keyword>
<reference evidence="7 8" key="1">
    <citation type="submission" date="2019-07" db="EMBL/GenBank/DDBJ databases">
        <title>Lentzea xizangensis sp. nov., isolated from Qinghai-Tibetan Plateau Soils.</title>
        <authorList>
            <person name="Huang J."/>
        </authorList>
    </citation>
    <scope>NUCLEOTIDE SEQUENCE [LARGE SCALE GENOMIC DNA]</scope>
    <source>
        <strain evidence="7 8">FXJ1.1311</strain>
    </source>
</reference>
<dbReference type="RefSeq" id="WP_146353484.1">
    <property type="nucleotide sequence ID" value="NZ_VOBR01000011.1"/>
</dbReference>
<evidence type="ECO:0000256" key="6">
    <source>
        <dbReference type="ARBA" id="ARBA00023033"/>
    </source>
</evidence>
<keyword evidence="8" id="KW-1185">Reference proteome</keyword>
<dbReference type="AlphaFoldDB" id="A0A563EUF4"/>
<dbReference type="SUPFAM" id="SSF48264">
    <property type="entry name" value="Cytochrome P450"/>
    <property type="match status" value="1"/>
</dbReference>
<sequence length="401" mass="44440">MTTQLPALDIGTPAHPAPDPQELFRQLLTDTPVTWVPALQAHLLVRRADVASALRDSAFAPTSLTQNLKALTEEQQERLRPVYDSITLWVGHTVPEDHKRFQLLLKRYFTPRTVEGLRPRINQIANELIDRADGGMEVVADLAYPLPAIVIAEMLGMPLDQREQLQRWSKHITALFAISTFDELLAAQQAVLEMQDYMLTLLEQRRAEPTDDLLSMFAAAERDGLVSEAEIVANCVLLLFAGHETTARLIGNGLSLLFANPEEFERLKADPALMPSAVEEMMRVAGPASIIPRVTARQVEIAGQVFPEGTSFYLALGAANRDPEVYTDPDRFDVARGNAGQQIGFGMGTYYCLGAALARVEASECFRVLLERVPGLALAEPEERAIRFPLTEDLVALRVKF</sequence>
<proteinExistence type="inferred from homology"/>
<dbReference type="GO" id="GO:0004497">
    <property type="term" value="F:monooxygenase activity"/>
    <property type="evidence" value="ECO:0007669"/>
    <property type="project" value="UniProtKB-KW"/>
</dbReference>
<evidence type="ECO:0000256" key="3">
    <source>
        <dbReference type="ARBA" id="ARBA00022723"/>
    </source>
</evidence>
<dbReference type="InterPro" id="IPR036396">
    <property type="entry name" value="Cyt_P450_sf"/>
</dbReference>
<dbReference type="InterPro" id="IPR001128">
    <property type="entry name" value="Cyt_P450"/>
</dbReference>